<reference evidence="3" key="1">
    <citation type="submission" date="2010-08" db="EMBL/GenBank/DDBJ databases">
        <authorList>
            <consortium name="Caenorhabditis japonica Sequencing Consortium"/>
            <person name="Wilson R.K."/>
        </authorList>
    </citation>
    <scope>NUCLEOTIDE SEQUENCE [LARGE SCALE GENOMIC DNA]</scope>
    <source>
        <strain evidence="3">DF5081</strain>
    </source>
</reference>
<feature type="transmembrane region" description="Helical" evidence="1">
    <location>
        <begin position="31"/>
        <end position="48"/>
    </location>
</feature>
<evidence type="ECO:0000313" key="3">
    <source>
        <dbReference type="Proteomes" id="UP000005237"/>
    </source>
</evidence>
<protein>
    <submittedName>
        <fullName evidence="2">Uncharacterized protein</fullName>
    </submittedName>
</protein>
<evidence type="ECO:0000256" key="1">
    <source>
        <dbReference type="SAM" id="Phobius"/>
    </source>
</evidence>
<dbReference type="Proteomes" id="UP000005237">
    <property type="component" value="Unassembled WGS sequence"/>
</dbReference>
<reference evidence="2" key="2">
    <citation type="submission" date="2022-06" db="UniProtKB">
        <authorList>
            <consortium name="EnsemblMetazoa"/>
        </authorList>
    </citation>
    <scope>IDENTIFICATION</scope>
    <source>
        <strain evidence="2">DF5081</strain>
    </source>
</reference>
<evidence type="ECO:0000313" key="2">
    <source>
        <dbReference type="EnsemblMetazoa" id="CJA25547.1"/>
    </source>
</evidence>
<dbReference type="AlphaFoldDB" id="A0A8R1I6E6"/>
<keyword evidence="3" id="KW-1185">Reference proteome</keyword>
<accession>A0A8R1I6E6</accession>
<dbReference type="EnsemblMetazoa" id="CJA25547.1">
    <property type="protein sequence ID" value="CJA25547.1"/>
    <property type="gene ID" value="WBGene00181119"/>
</dbReference>
<name>A0A8R1I6E6_CAEJA</name>
<feature type="transmembrane region" description="Helical" evidence="1">
    <location>
        <begin position="99"/>
        <end position="120"/>
    </location>
</feature>
<proteinExistence type="predicted"/>
<feature type="transmembrane region" description="Helical" evidence="1">
    <location>
        <begin position="69"/>
        <end position="87"/>
    </location>
</feature>
<keyword evidence="1" id="KW-0472">Membrane</keyword>
<sequence length="174" mass="20815">MREKKRPSFFVAHAFAHSLVEWITIPLTIKILYFPALTLFLFFNFVNLQRRNYFLKVTKSQNSLGTLRNFALLLLAVILTVFLYLAHPLPWFDYNHPYFYWYPYFVQFYFVVCNVTMIWYNWIYASATIFDVYCKKKIIGHVEKQGDTWIETIEDQMPKINEVVPTMDVVKAPV</sequence>
<keyword evidence="1" id="KW-0812">Transmembrane</keyword>
<organism evidence="2 3">
    <name type="scientific">Caenorhabditis japonica</name>
    <dbReference type="NCBI Taxonomy" id="281687"/>
    <lineage>
        <taxon>Eukaryota</taxon>
        <taxon>Metazoa</taxon>
        <taxon>Ecdysozoa</taxon>
        <taxon>Nematoda</taxon>
        <taxon>Chromadorea</taxon>
        <taxon>Rhabditida</taxon>
        <taxon>Rhabditina</taxon>
        <taxon>Rhabditomorpha</taxon>
        <taxon>Rhabditoidea</taxon>
        <taxon>Rhabditidae</taxon>
        <taxon>Peloderinae</taxon>
        <taxon>Caenorhabditis</taxon>
    </lineage>
</organism>
<keyword evidence="1" id="KW-1133">Transmembrane helix</keyword>